<accession>A0AAE1QEV2</accession>
<comment type="similarity">
    <text evidence="4 9">Belongs to the inositol monophosphatase superfamily.</text>
</comment>
<dbReference type="PROSITE" id="PS00630">
    <property type="entry name" value="IMP_2"/>
    <property type="match status" value="1"/>
</dbReference>
<dbReference type="InterPro" id="IPR020552">
    <property type="entry name" value="Inositol_monoPase_Li-sen"/>
</dbReference>
<dbReference type="EC" id="3.1.3.25" evidence="9"/>
<evidence type="ECO:0000313" key="10">
    <source>
        <dbReference type="EMBL" id="KAK4325569.1"/>
    </source>
</evidence>
<gene>
    <name evidence="10" type="ORF">Pmani_003855</name>
</gene>
<reference evidence="10" key="1">
    <citation type="submission" date="2023-11" db="EMBL/GenBank/DDBJ databases">
        <title>Genome assemblies of two species of porcelain crab, Petrolisthes cinctipes and Petrolisthes manimaculis (Anomura: Porcellanidae).</title>
        <authorList>
            <person name="Angst P."/>
        </authorList>
    </citation>
    <scope>NUCLEOTIDE SEQUENCE</scope>
    <source>
        <strain evidence="10">PB745_02</strain>
        <tissue evidence="10">Gill</tissue>
    </source>
</reference>
<dbReference type="GO" id="GO:0046854">
    <property type="term" value="P:phosphatidylinositol phosphate biosynthetic process"/>
    <property type="evidence" value="ECO:0007669"/>
    <property type="project" value="InterPro"/>
</dbReference>
<dbReference type="Gene3D" id="3.40.190.80">
    <property type="match status" value="2"/>
</dbReference>
<evidence type="ECO:0000256" key="3">
    <source>
        <dbReference type="ARBA" id="ARBA00005152"/>
    </source>
</evidence>
<name>A0AAE1QEV2_9EUCA</name>
<organism evidence="10 11">
    <name type="scientific">Petrolisthes manimaculis</name>
    <dbReference type="NCBI Taxonomy" id="1843537"/>
    <lineage>
        <taxon>Eukaryota</taxon>
        <taxon>Metazoa</taxon>
        <taxon>Ecdysozoa</taxon>
        <taxon>Arthropoda</taxon>
        <taxon>Crustacea</taxon>
        <taxon>Multicrustacea</taxon>
        <taxon>Malacostraca</taxon>
        <taxon>Eumalacostraca</taxon>
        <taxon>Eucarida</taxon>
        <taxon>Decapoda</taxon>
        <taxon>Pleocyemata</taxon>
        <taxon>Anomura</taxon>
        <taxon>Galatheoidea</taxon>
        <taxon>Porcellanidae</taxon>
        <taxon>Petrolisthes</taxon>
    </lineage>
</organism>
<evidence type="ECO:0000256" key="5">
    <source>
        <dbReference type="ARBA" id="ARBA00022723"/>
    </source>
</evidence>
<evidence type="ECO:0000313" key="11">
    <source>
        <dbReference type="Proteomes" id="UP001292094"/>
    </source>
</evidence>
<evidence type="ECO:0000256" key="6">
    <source>
        <dbReference type="ARBA" id="ARBA00022801"/>
    </source>
</evidence>
<dbReference type="InterPro" id="IPR020550">
    <property type="entry name" value="Inositol_monophosphatase_CS"/>
</dbReference>
<evidence type="ECO:0000256" key="1">
    <source>
        <dbReference type="ARBA" id="ARBA00001033"/>
    </source>
</evidence>
<dbReference type="FunFam" id="3.30.540.10:FF:000004">
    <property type="entry name" value="Inositol-1-monophosphatase"/>
    <property type="match status" value="1"/>
</dbReference>
<comment type="catalytic activity">
    <reaction evidence="1 9">
        <text>a myo-inositol phosphate + H2O = myo-inositol + phosphate</text>
        <dbReference type="Rhea" id="RHEA:24056"/>
        <dbReference type="ChEBI" id="CHEBI:15377"/>
        <dbReference type="ChEBI" id="CHEBI:17268"/>
        <dbReference type="ChEBI" id="CHEBI:43474"/>
        <dbReference type="ChEBI" id="CHEBI:84139"/>
        <dbReference type="EC" id="3.1.3.25"/>
    </reaction>
</comment>
<dbReference type="PRINTS" id="PR00377">
    <property type="entry name" value="IMPHPHTASES"/>
</dbReference>
<dbReference type="GO" id="GO:0007165">
    <property type="term" value="P:signal transduction"/>
    <property type="evidence" value="ECO:0007669"/>
    <property type="project" value="TreeGrafter"/>
</dbReference>
<protein>
    <recommendedName>
        <fullName evidence="9">Inositol-1-monophosphatase</fullName>
        <ecNumber evidence="9">3.1.3.25</ecNumber>
    </recommendedName>
</protein>
<feature type="binding site" evidence="8">
    <location>
        <position position="220"/>
    </location>
    <ligand>
        <name>Mg(2+)</name>
        <dbReference type="ChEBI" id="CHEBI:18420"/>
        <label>2</label>
    </ligand>
</feature>
<feature type="binding site" evidence="8">
    <location>
        <position position="93"/>
    </location>
    <ligand>
        <name>Mg(2+)</name>
        <dbReference type="ChEBI" id="CHEBI:18420"/>
        <label>2</label>
    </ligand>
</feature>
<sequence>MTTQPKQEWFTVALNLVKEAGKVVRAAINKKKNIEIKSSAVDLVTESDKAVEKMLITGLSETFPDHKFIGEESVAGGEKCVLTSEPTWIIDPIDGTMNFVHSFPYTCISVGLWVDKKAEIGIVYNPILEQMFTATKGEGAYLNGERIHTSGQTELNQALVFAEMGTSHDPVKVDTVLTNLTTLMTKVHGVRDAGSAALSLAAVAAGWGEAFFHFTLGPWDMAAGYLIVKEAGGVMVSSEVPFITTLPDDVAGRIRAMGSCALNICQLATGGVDICYEYGVHAWDMAAASLLVTEAGGVVVDTEGGEFDLMRRRVLCAATPELAAKIAPLLKQYQPEPDGVCN</sequence>
<dbReference type="GO" id="GO:0046872">
    <property type="term" value="F:metal ion binding"/>
    <property type="evidence" value="ECO:0007669"/>
    <property type="project" value="UniProtKB-KW"/>
</dbReference>
<comment type="pathway">
    <text evidence="3 9">Polyol metabolism; myo-inositol biosynthesis; myo-inositol from D-glucose 6-phosphate: step 2/2.</text>
</comment>
<keyword evidence="7 8" id="KW-0460">Magnesium</keyword>
<evidence type="ECO:0000256" key="8">
    <source>
        <dbReference type="PIRSR" id="PIRSR600760-2"/>
    </source>
</evidence>
<dbReference type="Pfam" id="PF00459">
    <property type="entry name" value="Inositol_P"/>
    <property type="match status" value="2"/>
</dbReference>
<comment type="caution">
    <text evidence="10">The sequence shown here is derived from an EMBL/GenBank/DDBJ whole genome shotgun (WGS) entry which is preliminary data.</text>
</comment>
<evidence type="ECO:0000256" key="7">
    <source>
        <dbReference type="ARBA" id="ARBA00022842"/>
    </source>
</evidence>
<dbReference type="Proteomes" id="UP001292094">
    <property type="component" value="Unassembled WGS sequence"/>
</dbReference>
<keyword evidence="6 9" id="KW-0378">Hydrolase</keyword>
<dbReference type="InterPro" id="IPR033942">
    <property type="entry name" value="IMPase"/>
</dbReference>
<feature type="binding site" evidence="8">
    <location>
        <position position="71"/>
    </location>
    <ligand>
        <name>Mg(2+)</name>
        <dbReference type="ChEBI" id="CHEBI:18420"/>
        <label>1</label>
        <note>catalytic</note>
    </ligand>
</feature>
<dbReference type="Gene3D" id="3.30.540.10">
    <property type="entry name" value="Fructose-1,6-Bisphosphatase, subunit A, domain 1"/>
    <property type="match status" value="1"/>
</dbReference>
<dbReference type="CDD" id="cd01639">
    <property type="entry name" value="IMPase"/>
    <property type="match status" value="1"/>
</dbReference>
<keyword evidence="11" id="KW-1185">Reference proteome</keyword>
<dbReference type="InterPro" id="IPR020583">
    <property type="entry name" value="Inositol_monoP_metal-BS"/>
</dbReference>
<evidence type="ECO:0000256" key="4">
    <source>
        <dbReference type="ARBA" id="ARBA00009759"/>
    </source>
</evidence>
<dbReference type="SUPFAM" id="SSF56655">
    <property type="entry name" value="Carbohydrate phosphatase"/>
    <property type="match status" value="2"/>
</dbReference>
<dbReference type="PANTHER" id="PTHR20854:SF4">
    <property type="entry name" value="INOSITOL-1-MONOPHOSPHATASE-RELATED"/>
    <property type="match status" value="1"/>
</dbReference>
<feature type="binding site" evidence="8">
    <location>
        <position position="91"/>
    </location>
    <ligand>
        <name>Mg(2+)</name>
        <dbReference type="ChEBI" id="CHEBI:18420"/>
        <label>1</label>
        <note>catalytic</note>
    </ligand>
</feature>
<dbReference type="AlphaFoldDB" id="A0AAE1QEV2"/>
<dbReference type="PRINTS" id="PR00378">
    <property type="entry name" value="LIIMPHPHTASE"/>
</dbReference>
<dbReference type="EMBL" id="JAWZYT010000274">
    <property type="protein sequence ID" value="KAK4325569.1"/>
    <property type="molecule type" value="Genomic_DNA"/>
</dbReference>
<evidence type="ECO:0000256" key="9">
    <source>
        <dbReference type="RuleBase" id="RU364068"/>
    </source>
</evidence>
<dbReference type="GO" id="GO:0008934">
    <property type="term" value="F:inositol monophosphate 1-phosphatase activity"/>
    <property type="evidence" value="ECO:0007669"/>
    <property type="project" value="InterPro"/>
</dbReference>
<dbReference type="PANTHER" id="PTHR20854">
    <property type="entry name" value="INOSITOL MONOPHOSPHATASE"/>
    <property type="match status" value="1"/>
</dbReference>
<dbReference type="InterPro" id="IPR000760">
    <property type="entry name" value="Inositol_monophosphatase-like"/>
</dbReference>
<comment type="cofactor">
    <cofactor evidence="2 8 9">
        <name>Mg(2+)</name>
        <dbReference type="ChEBI" id="CHEBI:18420"/>
    </cofactor>
</comment>
<dbReference type="GO" id="GO:0006020">
    <property type="term" value="P:inositol metabolic process"/>
    <property type="evidence" value="ECO:0007669"/>
    <property type="project" value="TreeGrafter"/>
</dbReference>
<dbReference type="PROSITE" id="PS00629">
    <property type="entry name" value="IMP_1"/>
    <property type="match status" value="1"/>
</dbReference>
<keyword evidence="5 8" id="KW-0479">Metal-binding</keyword>
<feature type="binding site" evidence="8">
    <location>
        <position position="94"/>
    </location>
    <ligand>
        <name>Mg(2+)</name>
        <dbReference type="ChEBI" id="CHEBI:18420"/>
        <label>1</label>
        <note>catalytic</note>
    </ligand>
</feature>
<evidence type="ECO:0000256" key="2">
    <source>
        <dbReference type="ARBA" id="ARBA00001946"/>
    </source>
</evidence>
<proteinExistence type="inferred from homology"/>